<name>A0A0F9Q829_9ZZZZ</name>
<dbReference type="CDD" id="cd04301">
    <property type="entry name" value="NAT_SF"/>
    <property type="match status" value="1"/>
</dbReference>
<organism evidence="2">
    <name type="scientific">marine sediment metagenome</name>
    <dbReference type="NCBI Taxonomy" id="412755"/>
    <lineage>
        <taxon>unclassified sequences</taxon>
        <taxon>metagenomes</taxon>
        <taxon>ecological metagenomes</taxon>
    </lineage>
</organism>
<dbReference type="PROSITE" id="PS51186">
    <property type="entry name" value="GNAT"/>
    <property type="match status" value="1"/>
</dbReference>
<sequence>MSLISDLYEIKKKDIKKAANVLANAFYDDPIYNKIDIGEDKRRLISKLMIRFSFRYGNVVSTSENLEGIMAITPHDKPMTFLRIIRSGAFIVSMKLVSLRKMMGAVEKAMEEAKKSLNLEPYIYLFIIGVSQEFQGKGFGGKLLRAIVEKADIERKPMYLETQNEKNVSLYEKYGFHVVKKIDLPDPLNLSMWLMVRDAK</sequence>
<comment type="caution">
    <text evidence="2">The sequence shown here is derived from an EMBL/GenBank/DDBJ whole genome shotgun (WGS) entry which is preliminary data.</text>
</comment>
<proteinExistence type="predicted"/>
<feature type="domain" description="N-acetyltransferase" evidence="1">
    <location>
        <begin position="5"/>
        <end position="197"/>
    </location>
</feature>
<dbReference type="InterPro" id="IPR000182">
    <property type="entry name" value="GNAT_dom"/>
</dbReference>
<dbReference type="EMBL" id="LAZR01001814">
    <property type="protein sequence ID" value="KKN38639.1"/>
    <property type="molecule type" value="Genomic_DNA"/>
</dbReference>
<evidence type="ECO:0000313" key="2">
    <source>
        <dbReference type="EMBL" id="KKN38639.1"/>
    </source>
</evidence>
<reference evidence="2" key="1">
    <citation type="journal article" date="2015" name="Nature">
        <title>Complex archaea that bridge the gap between prokaryotes and eukaryotes.</title>
        <authorList>
            <person name="Spang A."/>
            <person name="Saw J.H."/>
            <person name="Jorgensen S.L."/>
            <person name="Zaremba-Niedzwiedzka K."/>
            <person name="Martijn J."/>
            <person name="Lind A.E."/>
            <person name="van Eijk R."/>
            <person name="Schleper C."/>
            <person name="Guy L."/>
            <person name="Ettema T.J."/>
        </authorList>
    </citation>
    <scope>NUCLEOTIDE SEQUENCE</scope>
</reference>
<dbReference type="InterPro" id="IPR052523">
    <property type="entry name" value="Trichothecene_AcTrans"/>
</dbReference>
<dbReference type="AlphaFoldDB" id="A0A0F9Q829"/>
<dbReference type="Pfam" id="PF13508">
    <property type="entry name" value="Acetyltransf_7"/>
    <property type="match status" value="1"/>
</dbReference>
<gene>
    <name evidence="2" type="ORF">LCGC14_0751430</name>
</gene>
<protein>
    <recommendedName>
        <fullName evidence="1">N-acetyltransferase domain-containing protein</fullName>
    </recommendedName>
</protein>
<evidence type="ECO:0000259" key="1">
    <source>
        <dbReference type="PROSITE" id="PS51186"/>
    </source>
</evidence>
<dbReference type="PANTHER" id="PTHR42791:SF1">
    <property type="entry name" value="N-ACETYLTRANSFERASE DOMAIN-CONTAINING PROTEIN"/>
    <property type="match status" value="1"/>
</dbReference>
<dbReference type="InterPro" id="IPR016181">
    <property type="entry name" value="Acyl_CoA_acyltransferase"/>
</dbReference>
<dbReference type="PANTHER" id="PTHR42791">
    <property type="entry name" value="GNAT FAMILY ACETYLTRANSFERASE"/>
    <property type="match status" value="1"/>
</dbReference>
<dbReference type="SUPFAM" id="SSF55729">
    <property type="entry name" value="Acyl-CoA N-acyltransferases (Nat)"/>
    <property type="match status" value="1"/>
</dbReference>
<dbReference type="GO" id="GO:0016747">
    <property type="term" value="F:acyltransferase activity, transferring groups other than amino-acyl groups"/>
    <property type="evidence" value="ECO:0007669"/>
    <property type="project" value="InterPro"/>
</dbReference>
<dbReference type="Gene3D" id="3.40.630.30">
    <property type="match status" value="1"/>
</dbReference>
<accession>A0A0F9Q829</accession>